<dbReference type="PANTHER" id="PTHR23150">
    <property type="entry name" value="SULFATASE MODIFYING FACTOR 1, 2"/>
    <property type="match status" value="1"/>
</dbReference>
<dbReference type="Gene3D" id="3.90.1580.10">
    <property type="entry name" value="paralog of FGE (formylglycine-generating enzyme)"/>
    <property type="match status" value="1"/>
</dbReference>
<dbReference type="InterPro" id="IPR051043">
    <property type="entry name" value="Sulfatase_Mod_Factor_Kinase"/>
</dbReference>
<dbReference type="PANTHER" id="PTHR23150:SF19">
    <property type="entry name" value="FORMYLGLYCINE-GENERATING ENZYME"/>
    <property type="match status" value="1"/>
</dbReference>
<dbReference type="InterPro" id="IPR005532">
    <property type="entry name" value="SUMF_dom"/>
</dbReference>
<name>A0A966M1Q6_9PROT</name>
<dbReference type="GO" id="GO:0120147">
    <property type="term" value="F:formylglycine-generating oxidase activity"/>
    <property type="evidence" value="ECO:0007669"/>
    <property type="project" value="TreeGrafter"/>
</dbReference>
<dbReference type="InterPro" id="IPR016187">
    <property type="entry name" value="CTDL_fold"/>
</dbReference>
<evidence type="ECO:0000259" key="1">
    <source>
        <dbReference type="Pfam" id="PF03781"/>
    </source>
</evidence>
<feature type="domain" description="Sulfatase-modifying factor enzyme-like" evidence="1">
    <location>
        <begin position="22"/>
        <end position="224"/>
    </location>
</feature>
<evidence type="ECO:0000313" key="2">
    <source>
        <dbReference type="EMBL" id="NCU50702.1"/>
    </source>
</evidence>
<dbReference type="InterPro" id="IPR042095">
    <property type="entry name" value="SUMF_sf"/>
</dbReference>
<protein>
    <submittedName>
        <fullName evidence="2">Formylglycine-generating enzyme family protein</fullName>
    </submittedName>
</protein>
<dbReference type="AlphaFoldDB" id="A0A966M1Q6"/>
<gene>
    <name evidence="2" type="ORF">EBX29_02880</name>
</gene>
<dbReference type="EMBL" id="RGMI01000123">
    <property type="protein sequence ID" value="NCU50702.1"/>
    <property type="molecule type" value="Genomic_DNA"/>
</dbReference>
<dbReference type="Proteomes" id="UP000699985">
    <property type="component" value="Unassembled WGS sequence"/>
</dbReference>
<organism evidence="2 3">
    <name type="scientific">Candidatus Fonsibacter lacus</name>
    <dbReference type="NCBI Taxonomy" id="2576439"/>
    <lineage>
        <taxon>Bacteria</taxon>
        <taxon>Pseudomonadati</taxon>
        <taxon>Pseudomonadota</taxon>
        <taxon>Alphaproteobacteria</taxon>
        <taxon>Candidatus Pelagibacterales</taxon>
        <taxon>Candidatus Pelagibacterales incertae sedis</taxon>
        <taxon>Candidatus Fonsibacter</taxon>
    </lineage>
</organism>
<reference evidence="2" key="1">
    <citation type="submission" date="2018-10" db="EMBL/GenBank/DDBJ databases">
        <title>Iterative Subtractive Binning of Freshwater Chronoseries Metagenomes Recovers Nearly Complete Genomes from over Four Hundred Novel Species.</title>
        <authorList>
            <person name="Rodriguez-R L.M."/>
            <person name="Tsementzi D."/>
            <person name="Luo C."/>
            <person name="Konstantinidis K.T."/>
        </authorList>
    </citation>
    <scope>NUCLEOTIDE SEQUENCE</scope>
    <source>
        <strain evidence="2">WB8_1A_003</strain>
    </source>
</reference>
<evidence type="ECO:0000313" key="3">
    <source>
        <dbReference type="Proteomes" id="UP000699985"/>
    </source>
</evidence>
<dbReference type="Pfam" id="PF03781">
    <property type="entry name" value="FGE-sulfatase"/>
    <property type="match status" value="1"/>
</dbReference>
<accession>A0A966M1Q6</accession>
<dbReference type="SUPFAM" id="SSF56436">
    <property type="entry name" value="C-type lectin-like"/>
    <property type="match status" value="1"/>
</dbReference>
<comment type="caution">
    <text evidence="2">The sequence shown here is derived from an EMBL/GenBank/DDBJ whole genome shotgun (WGS) entry which is preliminary data.</text>
</comment>
<sequence length="227" mass="26337">MRLIILLFLIAPTTLFAFENPKVKINNFYIQKYEVTIAEYLNFANKTNFKTEAEKQGFGYEYGIGWEKRKNWNYKTPYGKNPESLTEPAVHISYFEAEQYCKFINGRLPSFEEWSTAAYTQVLDSKVFEKNKTYLYPSGDKAEKMNSTDLLSYRKHYDVLKLPEGINGLVAMGGNVWEWTKDRKDNSALTAGSSWWYSSSNTTKNGAQFKPADFYAIYVGFRCAFEK</sequence>
<proteinExistence type="predicted"/>